<sequence length="760" mass="83036">MFDGRDSVKHDERKIGGFATRLSNPLPDVETPREVADLDPPDCAGEWMAGRISWQPNGEPTPRHTILWLPASCRITAAHPEISHKQRAETANESMLVYAHEVPEASSELAELDLEPSFVVPAAVTVVHPQLRDLISCPKERGVIYHVKGPSIVELTVDVDENTDDSGDEERQDEGKRLDNRPSRNKEAWCPSDSSRIALLPPCGGQQGELHLTSLPAPNLGRNETANGSLRTPINPWRSRHLPALGTGDRTGSAWSMTVTLPHASINNSFVLLPPYPGETPLPTRASSPVEDISGRSGSIYQGRNTSSTTSPPVATFPNSLPRGNRPERPPAREPSSAEDDVRSPSYGSSLSSSRTDNYRWSTAGHAEGGDDGMNFLNHMPRIIPATRNPEAPASGQREAWSTRPRISRAFRGRNSLDASRHNPSPVFAHGTLPQSRSLPQGEMEPDVYVHDGGVTTFGSQAHVGSSQPYSHHPPPWYSHLLDNSQFPQRPLPPPSSFLPQSIMKGEPRLLVSNNDHFVKLFALRSASSSGSAGQGHPVQAERGSESKFATKRLTNIGGVKINTAANHSSLSPDGRTLICVGDNHEVYLYEVISGGTDFRLIRTYRASDDAGFSTSWSKDGKKFAVASQDGVVTVWDHRASDGSRRDPARVVKFSPPGSDRDLLVFSEEGEAIHVVDARTFDVQARLELPIISREERLRNAHHPSYSPTRRMGPDGGRVGIAGIDFDPTGDFLYAGTEAVMVEYDLRRHSRRGVGSWVFA</sequence>
<proteinExistence type="predicted"/>
<keyword evidence="2" id="KW-1185">Reference proteome</keyword>
<comment type="caution">
    <text evidence="1">The sequence shown here is derived from an EMBL/GenBank/DDBJ whole genome shotgun (WGS) entry which is preliminary data.</text>
</comment>
<gene>
    <name evidence="1" type="ORF">QFC19_001203</name>
</gene>
<accession>A0ACC2WJT9</accession>
<protein>
    <submittedName>
        <fullName evidence="1">Uncharacterized protein</fullName>
    </submittedName>
</protein>
<organism evidence="1 2">
    <name type="scientific">Naganishia cerealis</name>
    <dbReference type="NCBI Taxonomy" id="610337"/>
    <lineage>
        <taxon>Eukaryota</taxon>
        <taxon>Fungi</taxon>
        <taxon>Dikarya</taxon>
        <taxon>Basidiomycota</taxon>
        <taxon>Agaricomycotina</taxon>
        <taxon>Tremellomycetes</taxon>
        <taxon>Filobasidiales</taxon>
        <taxon>Filobasidiaceae</taxon>
        <taxon>Naganishia</taxon>
    </lineage>
</organism>
<evidence type="ECO:0000313" key="2">
    <source>
        <dbReference type="Proteomes" id="UP001241377"/>
    </source>
</evidence>
<name>A0ACC2WJT9_9TREE</name>
<dbReference type="EMBL" id="JASBWR010000008">
    <property type="protein sequence ID" value="KAJ9111434.1"/>
    <property type="molecule type" value="Genomic_DNA"/>
</dbReference>
<dbReference type="Proteomes" id="UP001241377">
    <property type="component" value="Unassembled WGS sequence"/>
</dbReference>
<evidence type="ECO:0000313" key="1">
    <source>
        <dbReference type="EMBL" id="KAJ9111434.1"/>
    </source>
</evidence>
<reference evidence="1" key="1">
    <citation type="submission" date="2023-04" db="EMBL/GenBank/DDBJ databases">
        <title>Draft Genome sequencing of Naganishia species isolated from polar environments using Oxford Nanopore Technology.</title>
        <authorList>
            <person name="Leo P."/>
            <person name="Venkateswaran K."/>
        </authorList>
    </citation>
    <scope>NUCLEOTIDE SEQUENCE</scope>
    <source>
        <strain evidence="1">MNA-CCFEE 5261</strain>
    </source>
</reference>